<proteinExistence type="predicted"/>
<evidence type="ECO:0000313" key="4">
    <source>
        <dbReference type="Proteomes" id="UP000187203"/>
    </source>
</evidence>
<dbReference type="PROSITE" id="PS50158">
    <property type="entry name" value="ZF_CCHC"/>
    <property type="match status" value="1"/>
</dbReference>
<dbReference type="InterPro" id="IPR001878">
    <property type="entry name" value="Znf_CCHC"/>
</dbReference>
<dbReference type="PANTHER" id="PTHR31286:SF178">
    <property type="entry name" value="DUF4283 DOMAIN-CONTAINING PROTEIN"/>
    <property type="match status" value="1"/>
</dbReference>
<dbReference type="EMBL" id="AWUE01018920">
    <property type="protein sequence ID" value="OMO77512.1"/>
    <property type="molecule type" value="Genomic_DNA"/>
</dbReference>
<keyword evidence="1" id="KW-0862">Zinc</keyword>
<sequence>MDDFFIELYDKGSSRNQDDDWVLVGKVITERLLNKTGVRAILRNLWPETDAPSIGEIHNLPREMMTKSNGEKIGRNLGTVIEVEEPRGSFGLNRGFLRVKVSIDFKKPLLARFWFPCKANDRRWAELQYEKLGDYCYECGRLGHKGKFCKFRSAEIEGRKLYGPHLRIGLVRSLLKNAKREEVKLIGNGDWRAVKELKGKAVAREAQVPRAREEIIAGKGKIACDLGAAIPATDSPPRITA</sequence>
<gene>
    <name evidence="3" type="ORF">COLO4_25128</name>
</gene>
<feature type="domain" description="CCHC-type" evidence="2">
    <location>
        <begin position="136"/>
        <end position="150"/>
    </location>
</feature>
<organism evidence="3 4">
    <name type="scientific">Corchorus olitorius</name>
    <dbReference type="NCBI Taxonomy" id="93759"/>
    <lineage>
        <taxon>Eukaryota</taxon>
        <taxon>Viridiplantae</taxon>
        <taxon>Streptophyta</taxon>
        <taxon>Embryophyta</taxon>
        <taxon>Tracheophyta</taxon>
        <taxon>Spermatophyta</taxon>
        <taxon>Magnoliopsida</taxon>
        <taxon>eudicotyledons</taxon>
        <taxon>Gunneridae</taxon>
        <taxon>Pentapetalae</taxon>
        <taxon>rosids</taxon>
        <taxon>malvids</taxon>
        <taxon>Malvales</taxon>
        <taxon>Malvaceae</taxon>
        <taxon>Grewioideae</taxon>
        <taxon>Apeibeae</taxon>
        <taxon>Corchorus</taxon>
    </lineage>
</organism>
<accession>A0A1R3I4I2</accession>
<dbReference type="Pfam" id="PF14392">
    <property type="entry name" value="zf-CCHC_4"/>
    <property type="match status" value="1"/>
</dbReference>
<evidence type="ECO:0000256" key="1">
    <source>
        <dbReference type="PROSITE-ProRule" id="PRU00047"/>
    </source>
</evidence>
<dbReference type="InterPro" id="IPR025836">
    <property type="entry name" value="Zn_knuckle_CX2CX4HX4C"/>
</dbReference>
<keyword evidence="1" id="KW-0479">Metal-binding</keyword>
<evidence type="ECO:0000259" key="2">
    <source>
        <dbReference type="PROSITE" id="PS50158"/>
    </source>
</evidence>
<comment type="caution">
    <text evidence="3">The sequence shown here is derived from an EMBL/GenBank/DDBJ whole genome shotgun (WGS) entry which is preliminary data.</text>
</comment>
<name>A0A1R3I4I2_9ROSI</name>
<dbReference type="PANTHER" id="PTHR31286">
    <property type="entry name" value="GLYCINE-RICH CELL WALL STRUCTURAL PROTEIN 1.8-LIKE"/>
    <property type="match status" value="1"/>
</dbReference>
<dbReference type="OrthoDB" id="1748760at2759"/>
<dbReference type="STRING" id="93759.A0A1R3I4I2"/>
<evidence type="ECO:0000313" key="3">
    <source>
        <dbReference type="EMBL" id="OMO77512.1"/>
    </source>
</evidence>
<keyword evidence="4" id="KW-1185">Reference proteome</keyword>
<protein>
    <submittedName>
        <fullName evidence="3">Zinc knuckle CX2CX4HX4C</fullName>
    </submittedName>
</protein>
<keyword evidence="1" id="KW-0863">Zinc-finger</keyword>
<dbReference type="AlphaFoldDB" id="A0A1R3I4I2"/>
<dbReference type="GO" id="GO:0003676">
    <property type="term" value="F:nucleic acid binding"/>
    <property type="evidence" value="ECO:0007669"/>
    <property type="project" value="InterPro"/>
</dbReference>
<dbReference type="InterPro" id="IPR040256">
    <property type="entry name" value="At4g02000-like"/>
</dbReference>
<dbReference type="Proteomes" id="UP000187203">
    <property type="component" value="Unassembled WGS sequence"/>
</dbReference>
<dbReference type="GO" id="GO:0008270">
    <property type="term" value="F:zinc ion binding"/>
    <property type="evidence" value="ECO:0007669"/>
    <property type="project" value="UniProtKB-KW"/>
</dbReference>
<reference evidence="4" key="1">
    <citation type="submission" date="2013-09" db="EMBL/GenBank/DDBJ databases">
        <title>Corchorus olitorius genome sequencing.</title>
        <authorList>
            <person name="Alam M."/>
            <person name="Haque M.S."/>
            <person name="Islam M.S."/>
            <person name="Emdad E.M."/>
            <person name="Islam M.M."/>
            <person name="Ahmed B."/>
            <person name="Halim A."/>
            <person name="Hossen Q.M.M."/>
            <person name="Hossain M.Z."/>
            <person name="Ahmed R."/>
            <person name="Khan M.M."/>
            <person name="Islam R."/>
            <person name="Rashid M.M."/>
            <person name="Khan S.A."/>
            <person name="Rahman M.S."/>
            <person name="Alam M."/>
            <person name="Yahiya A.S."/>
            <person name="Khan M.S."/>
            <person name="Azam M.S."/>
            <person name="Haque T."/>
            <person name="Lashkar M.Z.H."/>
            <person name="Akhand A.I."/>
            <person name="Morshed G."/>
            <person name="Roy S."/>
            <person name="Uddin K.S."/>
            <person name="Rabeya T."/>
            <person name="Hossain A.S."/>
            <person name="Chowdhury A."/>
            <person name="Snigdha A.R."/>
            <person name="Mortoza M.S."/>
            <person name="Matin S.A."/>
            <person name="Hoque S.M.E."/>
            <person name="Islam M.K."/>
            <person name="Roy D.K."/>
            <person name="Haider R."/>
            <person name="Moosa M.M."/>
            <person name="Elias S.M."/>
            <person name="Hasan A.M."/>
            <person name="Jahan S."/>
            <person name="Shafiuddin M."/>
            <person name="Mahmood N."/>
            <person name="Shommy N.S."/>
        </authorList>
    </citation>
    <scope>NUCLEOTIDE SEQUENCE [LARGE SCALE GENOMIC DNA]</scope>
    <source>
        <strain evidence="4">cv. O-4</strain>
    </source>
</reference>